<dbReference type="AlphaFoldDB" id="A0A371JS94"/>
<name>A0A371JS94_9FLAO</name>
<evidence type="ECO:0000313" key="1">
    <source>
        <dbReference type="EMBL" id="RDY60675.1"/>
    </source>
</evidence>
<reference evidence="1 2" key="1">
    <citation type="submission" date="2018-08" db="EMBL/GenBank/DDBJ databases">
        <title>Muricauda nanhaiensis sp. nov., isolated from seawater of the South China Sea.</title>
        <authorList>
            <person name="Dang Y."/>
        </authorList>
    </citation>
    <scope>NUCLEOTIDE SEQUENCE [LARGE SCALE GENOMIC DNA]</scope>
    <source>
        <strain evidence="1 2">SM1704</strain>
    </source>
</reference>
<proteinExistence type="predicted"/>
<sequence length="274" mass="31552">MKGQLNDYKYIVVPKRFEAFKIENRHQTSTMVKHFFALNGFNAVYEDVMPEDLANNRCLGLTADLLDNSSLFTTKTIIVLRDCQNNEVFRTIEGRSRSKEFRIAYKEAIENSFASFKSMDYAYKPKKEVVENKKEAPITVSFKNDIKSLENKPDSKVVEQEATPENQTYKDRTPKPSTMTKVDKVEEMATEIETKKPVSEPQGSLLYAQPIDNGYQLIDSTPKVIMKLQKTSVDNIFLADYDGKNGMVYKKGDKWLLEYSENGKTQQKELNIKF</sequence>
<dbReference type="EMBL" id="QTJX01000001">
    <property type="protein sequence ID" value="RDY60675.1"/>
    <property type="molecule type" value="Genomic_DNA"/>
</dbReference>
<keyword evidence="2" id="KW-1185">Reference proteome</keyword>
<protein>
    <submittedName>
        <fullName evidence="1">Uncharacterized protein</fullName>
    </submittedName>
</protein>
<evidence type="ECO:0000313" key="2">
    <source>
        <dbReference type="Proteomes" id="UP000261828"/>
    </source>
</evidence>
<gene>
    <name evidence="1" type="ORF">DX873_00400</name>
</gene>
<accession>A0A371JS94</accession>
<comment type="caution">
    <text evidence="1">The sequence shown here is derived from an EMBL/GenBank/DDBJ whole genome shotgun (WGS) entry which is preliminary data.</text>
</comment>
<organism evidence="1 2">
    <name type="scientific">Flagellimonas nanhaiensis</name>
    <dbReference type="NCBI Taxonomy" id="2292706"/>
    <lineage>
        <taxon>Bacteria</taxon>
        <taxon>Pseudomonadati</taxon>
        <taxon>Bacteroidota</taxon>
        <taxon>Flavobacteriia</taxon>
        <taxon>Flavobacteriales</taxon>
        <taxon>Flavobacteriaceae</taxon>
        <taxon>Flagellimonas</taxon>
    </lineage>
</organism>
<dbReference type="Proteomes" id="UP000261828">
    <property type="component" value="Unassembled WGS sequence"/>
</dbReference>